<dbReference type="InterPro" id="IPR036928">
    <property type="entry name" value="AS_sf"/>
</dbReference>
<feature type="compositionally biased region" description="Basic and acidic residues" evidence="9">
    <location>
        <begin position="323"/>
        <end position="340"/>
    </location>
</feature>
<dbReference type="SMART" id="SM00554">
    <property type="entry name" value="FAS1"/>
    <property type="match status" value="1"/>
</dbReference>
<evidence type="ECO:0000256" key="4">
    <source>
        <dbReference type="ARBA" id="ARBA00022741"/>
    </source>
</evidence>
<feature type="compositionally biased region" description="Low complexity" evidence="9">
    <location>
        <begin position="386"/>
        <end position="405"/>
    </location>
</feature>
<feature type="region of interest" description="Disordered" evidence="9">
    <location>
        <begin position="244"/>
        <end position="282"/>
    </location>
</feature>
<dbReference type="FunFam" id="1.10.510.10:FF:000869">
    <property type="entry name" value="Nek protein kinase"/>
    <property type="match status" value="1"/>
</dbReference>
<dbReference type="PROSITE" id="PS00108">
    <property type="entry name" value="PROTEIN_KINASE_ST"/>
    <property type="match status" value="1"/>
</dbReference>
<evidence type="ECO:0000259" key="11">
    <source>
        <dbReference type="PROSITE" id="PS50213"/>
    </source>
</evidence>
<evidence type="ECO:0000313" key="13">
    <source>
        <dbReference type="Proteomes" id="UP001489004"/>
    </source>
</evidence>
<keyword evidence="4" id="KW-0547">Nucleotide-binding</keyword>
<evidence type="ECO:0000256" key="2">
    <source>
        <dbReference type="ARBA" id="ARBA00022527"/>
    </source>
</evidence>
<dbReference type="Pfam" id="PF00069">
    <property type="entry name" value="Pkinase"/>
    <property type="match status" value="1"/>
</dbReference>
<dbReference type="InterPro" id="IPR036378">
    <property type="entry name" value="FAS1_dom_sf"/>
</dbReference>
<dbReference type="PROSITE" id="PS50011">
    <property type="entry name" value="PROTEIN_KINASE_DOM"/>
    <property type="match status" value="1"/>
</dbReference>
<feature type="compositionally biased region" description="Low complexity" evidence="9">
    <location>
        <begin position="301"/>
        <end position="322"/>
    </location>
</feature>
<evidence type="ECO:0000256" key="1">
    <source>
        <dbReference type="ARBA" id="ARBA00012513"/>
    </source>
</evidence>
<dbReference type="SUPFAM" id="SSF75304">
    <property type="entry name" value="Amidase signature (AS) enzymes"/>
    <property type="match status" value="1"/>
</dbReference>
<dbReference type="EMBL" id="JALJOR010000006">
    <property type="protein sequence ID" value="KAK9815766.1"/>
    <property type="molecule type" value="Genomic_DNA"/>
</dbReference>
<evidence type="ECO:0000256" key="6">
    <source>
        <dbReference type="ARBA" id="ARBA00022840"/>
    </source>
</evidence>
<reference evidence="12 13" key="1">
    <citation type="journal article" date="2024" name="Nat. Commun.">
        <title>Phylogenomics reveals the evolutionary origins of lichenization in chlorophyte algae.</title>
        <authorList>
            <person name="Puginier C."/>
            <person name="Libourel C."/>
            <person name="Otte J."/>
            <person name="Skaloud P."/>
            <person name="Haon M."/>
            <person name="Grisel S."/>
            <person name="Petersen M."/>
            <person name="Berrin J.G."/>
            <person name="Delaux P.M."/>
            <person name="Dal Grande F."/>
            <person name="Keller J."/>
        </authorList>
    </citation>
    <scope>NUCLEOTIDE SEQUENCE [LARGE SCALE GENOMIC DNA]</scope>
    <source>
        <strain evidence="12 13">SAG 2043</strain>
    </source>
</reference>
<dbReference type="Gene3D" id="2.30.180.10">
    <property type="entry name" value="FAS1 domain"/>
    <property type="match status" value="1"/>
</dbReference>
<feature type="domain" description="FAS1" evidence="11">
    <location>
        <begin position="532"/>
        <end position="676"/>
    </location>
</feature>
<dbReference type="InterPro" id="IPR000719">
    <property type="entry name" value="Prot_kinase_dom"/>
</dbReference>
<feature type="compositionally biased region" description="Basic and acidic residues" evidence="9">
    <location>
        <begin position="251"/>
        <end position="264"/>
    </location>
</feature>
<dbReference type="InterPro" id="IPR011009">
    <property type="entry name" value="Kinase-like_dom_sf"/>
</dbReference>
<dbReference type="Gene3D" id="3.90.1300.10">
    <property type="entry name" value="Amidase signature (AS) domain"/>
    <property type="match status" value="1"/>
</dbReference>
<evidence type="ECO:0000313" key="12">
    <source>
        <dbReference type="EMBL" id="KAK9815766.1"/>
    </source>
</evidence>
<evidence type="ECO:0000256" key="7">
    <source>
        <dbReference type="ARBA" id="ARBA00047899"/>
    </source>
</evidence>
<keyword evidence="13" id="KW-1185">Reference proteome</keyword>
<evidence type="ECO:0000259" key="10">
    <source>
        <dbReference type="PROSITE" id="PS50011"/>
    </source>
</evidence>
<dbReference type="InterPro" id="IPR023631">
    <property type="entry name" value="Amidase_dom"/>
</dbReference>
<dbReference type="PROSITE" id="PS50213">
    <property type="entry name" value="FAS1"/>
    <property type="match status" value="1"/>
</dbReference>
<dbReference type="InterPro" id="IPR008271">
    <property type="entry name" value="Ser/Thr_kinase_AS"/>
</dbReference>
<comment type="catalytic activity">
    <reaction evidence="8">
        <text>L-seryl-[protein] + ATP = O-phospho-L-seryl-[protein] + ADP + H(+)</text>
        <dbReference type="Rhea" id="RHEA:17989"/>
        <dbReference type="Rhea" id="RHEA-COMP:9863"/>
        <dbReference type="Rhea" id="RHEA-COMP:11604"/>
        <dbReference type="ChEBI" id="CHEBI:15378"/>
        <dbReference type="ChEBI" id="CHEBI:29999"/>
        <dbReference type="ChEBI" id="CHEBI:30616"/>
        <dbReference type="ChEBI" id="CHEBI:83421"/>
        <dbReference type="ChEBI" id="CHEBI:456216"/>
        <dbReference type="EC" id="2.7.11.1"/>
    </reaction>
</comment>
<dbReference type="Pfam" id="PF01425">
    <property type="entry name" value="Amidase"/>
    <property type="match status" value="1"/>
</dbReference>
<dbReference type="CDD" id="cd08215">
    <property type="entry name" value="STKc_Nek"/>
    <property type="match status" value="1"/>
</dbReference>
<dbReference type="PANTHER" id="PTHR44899:SF3">
    <property type="entry name" value="SERINE_THREONINE-PROTEIN KINASE NEK1"/>
    <property type="match status" value="1"/>
</dbReference>
<evidence type="ECO:0000256" key="5">
    <source>
        <dbReference type="ARBA" id="ARBA00022777"/>
    </source>
</evidence>
<sequence length="1240" mass="135083">MLSGFNHANIIQYHESILEEGLLHIVMEYADDGDLCTAVQQRSAAKNPMSEAEIMFWFVQILLALWHVHSKNVLHRDLKTQNIFLAKGNILKLGDFGIARVLTSGTDMARTVIGTPYYLSPEICEDKPYDQKSDCWSLGCVLYEMCTLKRAFDGQSLPALVVKILRGKYPPLAERYSVQLRSLVDSMLRQKPKDRPSVEEMLRQPYVLHHVKRYLDYMMRYAAASGLSPVLGATQLLDPCGTGLTVRRSRSRSEDSEADAERAAVRPPVSSPMMLRRRQADAELERQREAVLQERERRKALAAQRANAGAASLGRRAAARQSAAERHRQEAEAMVAERARIAAAVAQRHQEREAEKARQQEEARRRLASHKEGVKAVKPRIDRTNSSHGRAAASASTSGSSTPAAEGRHIREWIRQRKSDIHADPLRFSLEQQLGADKLLAAYRYLKSIQAAEGEHSTQETLEIILGPQMHLARHINRLLLMEDAVLLCGCGNRGSRLCLRGCRRSNPCQESATLQVGWPSQLTRSRLIAHARLLTELVATTPFLSAFNAALAAANLTSVLALGTYTVFAPTNDAFDAALQSANLSCQTDYTVKQPCDSLQAFVAAQNLPTLLRNHVVAGSFPVSRLAPDMALQFLGGAVQQVSISNGVLYIGNAPVIQAGINATNGVLHTLGEALSSNAVFNASSVAVMEQIGGWGPFTDAQRSLLASDAQTSLLGYSSNVTRWFPYPDAGLMTPMPLIFDSTLGKRPKQVAPQPRWNHTLPSNVTRPVDNTTLAFYTVFQQAALIRSGQLTSVELTQMYLQRMRRYANVLENVITFTDELALQQAAAADALLANGTDLGPLHGIPYGLKDLVAVPGYKTTFGAGAFQDLVIDHQAWVYQKLTAAGAVLIAKLAMGEMASGAAWFGGRTKCPWNLAIDASGSSAGPAASSSAGLLSFSIGTETGGSLVSPAARNGITVLRPSHGTIGRSWVMSLGESLDKLGHFCRSAEDCAVIYDAVRGHDPSDPTSQDVEFASPFQMDVSTFSLGYLNSTPPEVLASLSAKGTTLVPIALNWTVDDTALYNIVLNAEAGAHFDYWQRSGLANQNRVQDSWPLRLRRGRITSSIDYVQANRARWILCQQVADLLDGLDAILAGDPGISTNMANLVGLPAMVVPVRFDPLPEAPTSNRKLPVNLHILGQPYGESQVLAVAMAWQSDTTAHLARPPIDNVEPRLLTECTMQYARCTLPGINPPPRTSAFG</sequence>
<dbReference type="Pfam" id="PF02469">
    <property type="entry name" value="Fasciclin"/>
    <property type="match status" value="1"/>
</dbReference>
<keyword evidence="5" id="KW-0418">Kinase</keyword>
<feature type="domain" description="Protein kinase" evidence="10">
    <location>
        <begin position="1"/>
        <end position="207"/>
    </location>
</feature>
<dbReference type="SUPFAM" id="SSF56112">
    <property type="entry name" value="Protein kinase-like (PK-like)"/>
    <property type="match status" value="1"/>
</dbReference>
<accession>A0AAW1Q201</accession>
<comment type="caution">
    <text evidence="12">The sequence shown here is derived from an EMBL/GenBank/DDBJ whole genome shotgun (WGS) entry which is preliminary data.</text>
</comment>
<dbReference type="InterPro" id="IPR051131">
    <property type="entry name" value="NEK_Ser/Thr_kinase_NIMA"/>
</dbReference>
<dbReference type="Gene3D" id="1.10.510.10">
    <property type="entry name" value="Transferase(Phosphotransferase) domain 1"/>
    <property type="match status" value="1"/>
</dbReference>
<evidence type="ECO:0000256" key="8">
    <source>
        <dbReference type="ARBA" id="ARBA00048679"/>
    </source>
</evidence>
<dbReference type="GO" id="GO:0005524">
    <property type="term" value="F:ATP binding"/>
    <property type="evidence" value="ECO:0007669"/>
    <property type="project" value="UniProtKB-KW"/>
</dbReference>
<dbReference type="Proteomes" id="UP001489004">
    <property type="component" value="Unassembled WGS sequence"/>
</dbReference>
<dbReference type="AlphaFoldDB" id="A0AAW1Q201"/>
<protein>
    <recommendedName>
        <fullName evidence="1">non-specific serine/threonine protein kinase</fullName>
        <ecNumber evidence="1">2.7.11.1</ecNumber>
    </recommendedName>
</protein>
<dbReference type="SMART" id="SM00220">
    <property type="entry name" value="S_TKc"/>
    <property type="match status" value="1"/>
</dbReference>
<dbReference type="PANTHER" id="PTHR44899">
    <property type="entry name" value="CAMK FAMILY PROTEIN KINASE"/>
    <property type="match status" value="1"/>
</dbReference>
<comment type="catalytic activity">
    <reaction evidence="7">
        <text>L-threonyl-[protein] + ATP = O-phospho-L-threonyl-[protein] + ADP + H(+)</text>
        <dbReference type="Rhea" id="RHEA:46608"/>
        <dbReference type="Rhea" id="RHEA-COMP:11060"/>
        <dbReference type="Rhea" id="RHEA-COMP:11605"/>
        <dbReference type="ChEBI" id="CHEBI:15378"/>
        <dbReference type="ChEBI" id="CHEBI:30013"/>
        <dbReference type="ChEBI" id="CHEBI:30616"/>
        <dbReference type="ChEBI" id="CHEBI:61977"/>
        <dbReference type="ChEBI" id="CHEBI:456216"/>
        <dbReference type="EC" id="2.7.11.1"/>
    </reaction>
</comment>
<dbReference type="GO" id="GO:0004674">
    <property type="term" value="F:protein serine/threonine kinase activity"/>
    <property type="evidence" value="ECO:0007669"/>
    <property type="project" value="UniProtKB-KW"/>
</dbReference>
<dbReference type="SUPFAM" id="SSF82153">
    <property type="entry name" value="FAS1 domain"/>
    <property type="match status" value="1"/>
</dbReference>
<feature type="region of interest" description="Disordered" evidence="9">
    <location>
        <begin position="297"/>
        <end position="407"/>
    </location>
</feature>
<evidence type="ECO:0000256" key="3">
    <source>
        <dbReference type="ARBA" id="ARBA00022679"/>
    </source>
</evidence>
<keyword evidence="2" id="KW-0723">Serine/threonine-protein kinase</keyword>
<organism evidence="12 13">
    <name type="scientific">[Myrmecia] bisecta</name>
    <dbReference type="NCBI Taxonomy" id="41462"/>
    <lineage>
        <taxon>Eukaryota</taxon>
        <taxon>Viridiplantae</taxon>
        <taxon>Chlorophyta</taxon>
        <taxon>core chlorophytes</taxon>
        <taxon>Trebouxiophyceae</taxon>
        <taxon>Trebouxiales</taxon>
        <taxon>Trebouxiaceae</taxon>
        <taxon>Myrmecia</taxon>
    </lineage>
</organism>
<gene>
    <name evidence="12" type="ORF">WJX72_009157</name>
</gene>
<keyword evidence="3" id="KW-0808">Transferase</keyword>
<dbReference type="EC" id="2.7.11.1" evidence="1"/>
<proteinExistence type="predicted"/>
<keyword evidence="6" id="KW-0067">ATP-binding</keyword>
<evidence type="ECO:0000256" key="9">
    <source>
        <dbReference type="SAM" id="MobiDB-lite"/>
    </source>
</evidence>
<dbReference type="InterPro" id="IPR000782">
    <property type="entry name" value="FAS1_domain"/>
</dbReference>
<name>A0AAW1Q201_9CHLO</name>
<feature type="compositionally biased region" description="Basic and acidic residues" evidence="9">
    <location>
        <begin position="348"/>
        <end position="385"/>
    </location>
</feature>